<dbReference type="PANTHER" id="PTHR48050:SF13">
    <property type="entry name" value="STEROL 3-BETA-GLUCOSYLTRANSFERASE UGT80A2"/>
    <property type="match status" value="1"/>
</dbReference>
<evidence type="ECO:0000313" key="7">
    <source>
        <dbReference type="EMBL" id="MFD1832743.1"/>
    </source>
</evidence>
<feature type="domain" description="Erythromycin biosynthesis protein CIII-like C-terminal" evidence="5">
    <location>
        <begin position="284"/>
        <end position="367"/>
    </location>
</feature>
<dbReference type="Proteomes" id="UP001597365">
    <property type="component" value="Unassembled WGS sequence"/>
</dbReference>
<dbReference type="EMBL" id="JBHUFU010000019">
    <property type="protein sequence ID" value="MFD1832743.1"/>
    <property type="molecule type" value="Genomic_DNA"/>
</dbReference>
<dbReference type="PANTHER" id="PTHR48050">
    <property type="entry name" value="STEROL 3-BETA-GLUCOSYLTRANSFERASE"/>
    <property type="match status" value="1"/>
</dbReference>
<evidence type="ECO:0000256" key="4">
    <source>
        <dbReference type="SAM" id="MobiDB-lite"/>
    </source>
</evidence>
<keyword evidence="2" id="KW-0328">Glycosyltransferase</keyword>
<dbReference type="InterPro" id="IPR048284">
    <property type="entry name" value="EryCIII-like_N"/>
</dbReference>
<gene>
    <name evidence="7" type="ORF">ACFSJS_24315</name>
</gene>
<evidence type="ECO:0000313" key="8">
    <source>
        <dbReference type="Proteomes" id="UP001597365"/>
    </source>
</evidence>
<feature type="domain" description="Erythromycin biosynthesis protein CIII-like N-terminal" evidence="6">
    <location>
        <begin position="22"/>
        <end position="268"/>
    </location>
</feature>
<evidence type="ECO:0000256" key="2">
    <source>
        <dbReference type="ARBA" id="ARBA00022676"/>
    </source>
</evidence>
<comment type="similarity">
    <text evidence="1">Belongs to the glycosyltransferase 28 family.</text>
</comment>
<sequence length="473" mass="51630">MRIMFAVFPAKAHFLPLVPYAWALQSAGHDVCFAAPPGYPTGVADPEFHEAVSKTGLKSVVCGEPAPLAVHDRADPGYAALLPTPEECERYVADLGIGPDEREPWDVFYHFSMLAIRDYHTAAPRQDVDEVVSFARSWKPDLVLWDLWFPCGAIAARASGAAHARVLVSPDYTGWATRRFARRSRSGPGAPENPLERTLRPLARRHGVEVDEELLLGQWTVNPFPADMSLPTDAVDVPVRYVPYTGASVMPRWLHEKPGRPRVGLSLGVSARAFMKGDWGRTAKLLEAVADLDIEVIATLNENQLEGAGPVPPNVHTIDYVPLDQLLPTCSALIHHGSTGTFAAASAAGVPQLVCDTDEPCRLFAQDTPDGIVWDFPCQKQLTATGTARFVTERGGGVRLDHQKQSVEEIRDRIVKVLEDPSFREGAERIREEWLATPSPVDIVPVIEELTRRHRGAGRAGAGTGSDTKETGA</sequence>
<dbReference type="InterPro" id="IPR002213">
    <property type="entry name" value="UDP_glucos_trans"/>
</dbReference>
<accession>A0ABW4PTB6</accession>
<dbReference type="Pfam" id="PF21036">
    <property type="entry name" value="EryCIII-like_N"/>
    <property type="match status" value="1"/>
</dbReference>
<dbReference type="Pfam" id="PF06722">
    <property type="entry name" value="EryCIII-like_C"/>
    <property type="match status" value="2"/>
</dbReference>
<dbReference type="CDD" id="cd03784">
    <property type="entry name" value="GT1_Gtf-like"/>
    <property type="match status" value="1"/>
</dbReference>
<protein>
    <submittedName>
        <fullName evidence="7">Nucleotide disphospho-sugar-binding domain-containing protein</fullName>
    </submittedName>
</protein>
<evidence type="ECO:0000256" key="1">
    <source>
        <dbReference type="ARBA" id="ARBA00006962"/>
    </source>
</evidence>
<feature type="domain" description="Erythromycin biosynthesis protein CIII-like C-terminal" evidence="5">
    <location>
        <begin position="387"/>
        <end position="450"/>
    </location>
</feature>
<dbReference type="InterPro" id="IPR010610">
    <property type="entry name" value="EryCIII-like_C"/>
</dbReference>
<evidence type="ECO:0000259" key="5">
    <source>
        <dbReference type="Pfam" id="PF06722"/>
    </source>
</evidence>
<comment type="caution">
    <text evidence="7">The sequence shown here is derived from an EMBL/GenBank/DDBJ whole genome shotgun (WGS) entry which is preliminary data.</text>
</comment>
<organism evidence="7 8">
    <name type="scientific">Streptomyces desertarenae</name>
    <dbReference type="NCBI Taxonomy" id="2666184"/>
    <lineage>
        <taxon>Bacteria</taxon>
        <taxon>Bacillati</taxon>
        <taxon>Actinomycetota</taxon>
        <taxon>Actinomycetes</taxon>
        <taxon>Kitasatosporales</taxon>
        <taxon>Streptomycetaceae</taxon>
        <taxon>Streptomyces</taxon>
    </lineage>
</organism>
<evidence type="ECO:0000256" key="3">
    <source>
        <dbReference type="ARBA" id="ARBA00022679"/>
    </source>
</evidence>
<keyword evidence="8" id="KW-1185">Reference proteome</keyword>
<keyword evidence="3" id="KW-0808">Transferase</keyword>
<proteinExistence type="inferred from homology"/>
<reference evidence="8" key="1">
    <citation type="journal article" date="2019" name="Int. J. Syst. Evol. Microbiol.">
        <title>The Global Catalogue of Microorganisms (GCM) 10K type strain sequencing project: providing services to taxonomists for standard genome sequencing and annotation.</title>
        <authorList>
            <consortium name="The Broad Institute Genomics Platform"/>
            <consortium name="The Broad Institute Genome Sequencing Center for Infectious Disease"/>
            <person name="Wu L."/>
            <person name="Ma J."/>
        </authorList>
    </citation>
    <scope>NUCLEOTIDE SEQUENCE [LARGE SCALE GENOMIC DNA]</scope>
    <source>
        <strain evidence="8">CGMCC 4.7455</strain>
    </source>
</reference>
<dbReference type="Gene3D" id="3.40.50.2000">
    <property type="entry name" value="Glycogen Phosphorylase B"/>
    <property type="match status" value="2"/>
</dbReference>
<evidence type="ECO:0000259" key="6">
    <source>
        <dbReference type="Pfam" id="PF21036"/>
    </source>
</evidence>
<name>A0ABW4PTB6_9ACTN</name>
<dbReference type="SUPFAM" id="SSF53756">
    <property type="entry name" value="UDP-Glycosyltransferase/glycogen phosphorylase"/>
    <property type="match status" value="1"/>
</dbReference>
<dbReference type="RefSeq" id="WP_380903948.1">
    <property type="nucleotide sequence ID" value="NZ_JBHUFU010000019.1"/>
</dbReference>
<dbReference type="InterPro" id="IPR050426">
    <property type="entry name" value="Glycosyltransferase_28"/>
</dbReference>
<feature type="region of interest" description="Disordered" evidence="4">
    <location>
        <begin position="453"/>
        <end position="473"/>
    </location>
</feature>